<reference evidence="1" key="1">
    <citation type="journal article" date="2022" name="Plant J.">
        <title>Strategies of tolerance reflected in two North American maple genomes.</title>
        <authorList>
            <person name="McEvoy S.L."/>
            <person name="Sezen U.U."/>
            <person name="Trouern-Trend A."/>
            <person name="McMahon S.M."/>
            <person name="Schaberg P.G."/>
            <person name="Yang J."/>
            <person name="Wegrzyn J.L."/>
            <person name="Swenson N.G."/>
        </authorList>
    </citation>
    <scope>NUCLEOTIDE SEQUENCE</scope>
    <source>
        <strain evidence="1">91603</strain>
    </source>
</reference>
<evidence type="ECO:0008006" key="3">
    <source>
        <dbReference type="Google" id="ProtNLM"/>
    </source>
</evidence>
<keyword evidence="2" id="KW-1185">Reference proteome</keyword>
<reference evidence="1" key="2">
    <citation type="submission" date="2023-02" db="EMBL/GenBank/DDBJ databases">
        <authorList>
            <person name="Swenson N.G."/>
            <person name="Wegrzyn J.L."/>
            <person name="Mcevoy S.L."/>
        </authorList>
    </citation>
    <scope>NUCLEOTIDE SEQUENCE</scope>
    <source>
        <strain evidence="1">91603</strain>
        <tissue evidence="1">Leaf</tissue>
    </source>
</reference>
<dbReference type="EMBL" id="JAJSOW010000103">
    <property type="protein sequence ID" value="KAI9174415.1"/>
    <property type="molecule type" value="Genomic_DNA"/>
</dbReference>
<evidence type="ECO:0000313" key="2">
    <source>
        <dbReference type="Proteomes" id="UP001064489"/>
    </source>
</evidence>
<proteinExistence type="predicted"/>
<evidence type="ECO:0000313" key="1">
    <source>
        <dbReference type="EMBL" id="KAI9174415.1"/>
    </source>
</evidence>
<sequence length="107" mass="12404">MTEVLYTKNEAMKIAYEMMESLQAMFGQPSEKKRHKVVRFAMTARMKEGPSIREHVLGMMSHFNTNEVNGGTIYEACHVSIILTTLLKSFDQFKRNYGMNMLKFNLT</sequence>
<comment type="caution">
    <text evidence="1">The sequence shown here is derived from an EMBL/GenBank/DDBJ whole genome shotgun (WGS) entry which is preliminary data.</text>
</comment>
<gene>
    <name evidence="1" type="ORF">LWI28_016927</name>
</gene>
<organism evidence="1 2">
    <name type="scientific">Acer negundo</name>
    <name type="common">Box elder</name>
    <dbReference type="NCBI Taxonomy" id="4023"/>
    <lineage>
        <taxon>Eukaryota</taxon>
        <taxon>Viridiplantae</taxon>
        <taxon>Streptophyta</taxon>
        <taxon>Embryophyta</taxon>
        <taxon>Tracheophyta</taxon>
        <taxon>Spermatophyta</taxon>
        <taxon>Magnoliopsida</taxon>
        <taxon>eudicotyledons</taxon>
        <taxon>Gunneridae</taxon>
        <taxon>Pentapetalae</taxon>
        <taxon>rosids</taxon>
        <taxon>malvids</taxon>
        <taxon>Sapindales</taxon>
        <taxon>Sapindaceae</taxon>
        <taxon>Hippocastanoideae</taxon>
        <taxon>Acereae</taxon>
        <taxon>Acer</taxon>
    </lineage>
</organism>
<dbReference type="Proteomes" id="UP001064489">
    <property type="component" value="Chromosome 8"/>
</dbReference>
<name>A0AAD5IS07_ACENE</name>
<accession>A0AAD5IS07</accession>
<dbReference type="AlphaFoldDB" id="A0AAD5IS07"/>
<protein>
    <recommendedName>
        <fullName evidence="3">Gag/pol protein</fullName>
    </recommendedName>
</protein>